<name>A0A8S0XDN9_CYCAE</name>
<proteinExistence type="predicted"/>
<organism evidence="2 3">
    <name type="scientific">Cyclocybe aegerita</name>
    <name type="common">Black poplar mushroom</name>
    <name type="synonym">Agrocybe aegerita</name>
    <dbReference type="NCBI Taxonomy" id="1973307"/>
    <lineage>
        <taxon>Eukaryota</taxon>
        <taxon>Fungi</taxon>
        <taxon>Dikarya</taxon>
        <taxon>Basidiomycota</taxon>
        <taxon>Agaricomycotina</taxon>
        <taxon>Agaricomycetes</taxon>
        <taxon>Agaricomycetidae</taxon>
        <taxon>Agaricales</taxon>
        <taxon>Agaricineae</taxon>
        <taxon>Bolbitiaceae</taxon>
        <taxon>Cyclocybe</taxon>
    </lineage>
</organism>
<evidence type="ECO:0000256" key="1">
    <source>
        <dbReference type="SAM" id="MobiDB-lite"/>
    </source>
</evidence>
<protein>
    <submittedName>
        <fullName evidence="2">Uncharacterized protein</fullName>
    </submittedName>
</protein>
<gene>
    <name evidence="2" type="ORF">AAE3_LOCUS1463</name>
</gene>
<dbReference type="AlphaFoldDB" id="A0A8S0XDN9"/>
<keyword evidence="3" id="KW-1185">Reference proteome</keyword>
<feature type="region of interest" description="Disordered" evidence="1">
    <location>
        <begin position="230"/>
        <end position="260"/>
    </location>
</feature>
<comment type="caution">
    <text evidence="2">The sequence shown here is derived from an EMBL/GenBank/DDBJ whole genome shotgun (WGS) entry which is preliminary data.</text>
</comment>
<accession>A0A8S0XDN9</accession>
<dbReference type="OrthoDB" id="3250044at2759"/>
<evidence type="ECO:0000313" key="3">
    <source>
        <dbReference type="Proteomes" id="UP000467700"/>
    </source>
</evidence>
<dbReference type="EMBL" id="CACVBS010000013">
    <property type="protein sequence ID" value="CAA7258971.1"/>
    <property type="molecule type" value="Genomic_DNA"/>
</dbReference>
<sequence length="400" mass="43443">MTSSNYGFLHNESLPSEDAIVAHCRQVGFKVTGAPLLDASYKAVIAWVKFGPNVTVHEARTQDYAANALASTPDSDVRVPRVFHAFTREHPACTIGFIVMQHIEGADCDLGDVDLVAKAVQKLIGVRAPSLTLGHVGDKSVEDLDAHINNILKQKNDPRRVDIVADAESGLYLCPCDAQPGNFRKCRNGQLFALDFRATCFMPPSFVGVAMKKSQDPFCRELAKKITSVRKQSMASEPQGPAVDALSQQSPTPTLPPSAQPVRQEVVELIRISALSPIQLIPSEKYDIFLRCAYPHPNLDSTSLFNTALKLSLPPGPHGGRGLNDMLFGTKVPEGWTGQISFTTSGVSSPRRTYGVLIIRQVEMVHAAIMGKRSDLMAQQPEVANVVGDSLEIFIVTTDA</sequence>
<dbReference type="InterPro" id="IPR011009">
    <property type="entry name" value="Kinase-like_dom_sf"/>
</dbReference>
<dbReference type="Proteomes" id="UP000467700">
    <property type="component" value="Unassembled WGS sequence"/>
</dbReference>
<dbReference type="SUPFAM" id="SSF56112">
    <property type="entry name" value="Protein kinase-like (PK-like)"/>
    <property type="match status" value="1"/>
</dbReference>
<reference evidence="2 3" key="1">
    <citation type="submission" date="2020-01" db="EMBL/GenBank/DDBJ databases">
        <authorList>
            <person name="Gupta K D."/>
        </authorList>
    </citation>
    <scope>NUCLEOTIDE SEQUENCE [LARGE SCALE GENOMIC DNA]</scope>
</reference>
<evidence type="ECO:0000313" key="2">
    <source>
        <dbReference type="EMBL" id="CAA7258971.1"/>
    </source>
</evidence>